<protein>
    <submittedName>
        <fullName evidence="2">TlpA family protein disulfide reductase</fullName>
    </submittedName>
</protein>
<reference evidence="2" key="1">
    <citation type="submission" date="2020-08" db="EMBL/GenBank/DDBJ databases">
        <title>Genome public.</title>
        <authorList>
            <person name="Liu C."/>
            <person name="Sun Q."/>
        </authorList>
    </citation>
    <scope>NUCLEOTIDE SEQUENCE</scope>
    <source>
        <strain evidence="2">N12</strain>
    </source>
</reference>
<name>A0A926F5Z4_9BACT</name>
<dbReference type="PROSITE" id="PS51352">
    <property type="entry name" value="THIOREDOXIN_2"/>
    <property type="match status" value="1"/>
</dbReference>
<dbReference type="InterPro" id="IPR013766">
    <property type="entry name" value="Thioredoxin_domain"/>
</dbReference>
<dbReference type="SUPFAM" id="SSF52833">
    <property type="entry name" value="Thioredoxin-like"/>
    <property type="match status" value="1"/>
</dbReference>
<dbReference type="EMBL" id="JACRTF010000001">
    <property type="protein sequence ID" value="MBC8593537.1"/>
    <property type="molecule type" value="Genomic_DNA"/>
</dbReference>
<organism evidence="2 3">
    <name type="scientific">Jilunia laotingensis</name>
    <dbReference type="NCBI Taxonomy" id="2763675"/>
    <lineage>
        <taxon>Bacteria</taxon>
        <taxon>Pseudomonadati</taxon>
        <taxon>Bacteroidota</taxon>
        <taxon>Bacteroidia</taxon>
        <taxon>Bacteroidales</taxon>
        <taxon>Bacteroidaceae</taxon>
        <taxon>Jilunia</taxon>
    </lineage>
</organism>
<dbReference type="PANTHER" id="PTHR42852:SF17">
    <property type="entry name" value="THIOREDOXIN-LIKE PROTEIN HI_1115"/>
    <property type="match status" value="1"/>
</dbReference>
<evidence type="ECO:0000313" key="3">
    <source>
        <dbReference type="Proteomes" id="UP000651085"/>
    </source>
</evidence>
<dbReference type="Gene3D" id="3.40.30.10">
    <property type="entry name" value="Glutaredoxin"/>
    <property type="match status" value="1"/>
</dbReference>
<feature type="domain" description="Thioredoxin" evidence="1">
    <location>
        <begin position="31"/>
        <end position="173"/>
    </location>
</feature>
<dbReference type="GO" id="GO:0016209">
    <property type="term" value="F:antioxidant activity"/>
    <property type="evidence" value="ECO:0007669"/>
    <property type="project" value="InterPro"/>
</dbReference>
<comment type="caution">
    <text evidence="2">The sequence shown here is derived from an EMBL/GenBank/DDBJ whole genome shotgun (WGS) entry which is preliminary data.</text>
</comment>
<dbReference type="GO" id="GO:0016491">
    <property type="term" value="F:oxidoreductase activity"/>
    <property type="evidence" value="ECO:0007669"/>
    <property type="project" value="InterPro"/>
</dbReference>
<evidence type="ECO:0000259" key="1">
    <source>
        <dbReference type="PROSITE" id="PS51352"/>
    </source>
</evidence>
<dbReference type="RefSeq" id="WP_262434664.1">
    <property type="nucleotide sequence ID" value="NZ_JACRTF010000001.1"/>
</dbReference>
<proteinExistence type="predicted"/>
<dbReference type="Pfam" id="PF00578">
    <property type="entry name" value="AhpC-TSA"/>
    <property type="match status" value="1"/>
</dbReference>
<dbReference type="AlphaFoldDB" id="A0A926F5Z4"/>
<gene>
    <name evidence="2" type="ORF">H8744_09810</name>
</gene>
<dbReference type="InterPro" id="IPR036249">
    <property type="entry name" value="Thioredoxin-like_sf"/>
</dbReference>
<keyword evidence="3" id="KW-1185">Reference proteome</keyword>
<dbReference type="PANTHER" id="PTHR42852">
    <property type="entry name" value="THIOL:DISULFIDE INTERCHANGE PROTEIN DSBE"/>
    <property type="match status" value="1"/>
</dbReference>
<dbReference type="CDD" id="cd02966">
    <property type="entry name" value="TlpA_like_family"/>
    <property type="match status" value="1"/>
</dbReference>
<dbReference type="InterPro" id="IPR050553">
    <property type="entry name" value="Thioredoxin_ResA/DsbE_sf"/>
</dbReference>
<evidence type="ECO:0000313" key="2">
    <source>
        <dbReference type="EMBL" id="MBC8593537.1"/>
    </source>
</evidence>
<dbReference type="Proteomes" id="UP000651085">
    <property type="component" value="Unassembled WGS sequence"/>
</dbReference>
<dbReference type="InterPro" id="IPR000866">
    <property type="entry name" value="AhpC/TSA"/>
</dbReference>
<sequence length="173" mass="19714">MDKLKFFVTLAIIPFFFSMCIQDDDPDIFSLKIGDPLPEFSVKDNHGITVSTSTLKDKVSLIAFVNTGCPDCRAELPELEKAYQQLNNNRNIQFIVISRAQGYESMTQYWTDNHFTLPYSAQDDATIFNKFASRNIPRIYIASSDGIIRFTSDDSNLITTAILIEQIKRIELL</sequence>
<accession>A0A926F5Z4</accession>